<gene>
    <name evidence="2" type="ORF">ILEXP_LOCUS46799</name>
</gene>
<sequence length="362" mass="40510">MDVFTLLEFWRNAGANTTAHGNLDANISSRSTVITASVSDDVRNQPLQMYDDTGDESFFDLVFTEPDGDGKEQNYARNVDINVHGKKFFTKDRETRFSFVGSSNNFFFNRNILPIEPTSKPQSSTSLLKSPPKFRAFMLGLKKSKLEKTQANGTDATATLERLQQKPSLHGQSKRFTVECEHEEVPIASLLTRDSSLRSKLQKEISDEKSDSLKRIVKDGVHKYFKLIKPLYVIVSKRYRKKMRFPNQFSTVTPLSSPAPARSSGKQAEEKHASFPAGFRVACNHTAKSRLAVDIMPSQGSRRDGSLLQKHEDDGIQSAILHCKRSYNSSSKDSSVLSRSVSDSKSINSPRNSAEEGKRCSI</sequence>
<feature type="compositionally biased region" description="Low complexity" evidence="1">
    <location>
        <begin position="326"/>
        <end position="346"/>
    </location>
</feature>
<evidence type="ECO:0000313" key="3">
    <source>
        <dbReference type="Proteomes" id="UP001642360"/>
    </source>
</evidence>
<name>A0ABC8U5B6_9AQUA</name>
<evidence type="ECO:0008006" key="4">
    <source>
        <dbReference type="Google" id="ProtNLM"/>
    </source>
</evidence>
<evidence type="ECO:0000313" key="2">
    <source>
        <dbReference type="EMBL" id="CAK9176931.1"/>
    </source>
</evidence>
<dbReference type="EMBL" id="CAUOFW020006946">
    <property type="protein sequence ID" value="CAK9176931.1"/>
    <property type="molecule type" value="Genomic_DNA"/>
</dbReference>
<evidence type="ECO:0000256" key="1">
    <source>
        <dbReference type="SAM" id="MobiDB-lite"/>
    </source>
</evidence>
<protein>
    <recommendedName>
        <fullName evidence="4">Membrane-associated kinase regulator 2</fullName>
    </recommendedName>
</protein>
<proteinExistence type="predicted"/>
<organism evidence="2 3">
    <name type="scientific">Ilex paraguariensis</name>
    <name type="common">yerba mate</name>
    <dbReference type="NCBI Taxonomy" id="185542"/>
    <lineage>
        <taxon>Eukaryota</taxon>
        <taxon>Viridiplantae</taxon>
        <taxon>Streptophyta</taxon>
        <taxon>Embryophyta</taxon>
        <taxon>Tracheophyta</taxon>
        <taxon>Spermatophyta</taxon>
        <taxon>Magnoliopsida</taxon>
        <taxon>eudicotyledons</taxon>
        <taxon>Gunneridae</taxon>
        <taxon>Pentapetalae</taxon>
        <taxon>asterids</taxon>
        <taxon>campanulids</taxon>
        <taxon>Aquifoliales</taxon>
        <taxon>Aquifoliaceae</taxon>
        <taxon>Ilex</taxon>
    </lineage>
</organism>
<dbReference type="Proteomes" id="UP001642360">
    <property type="component" value="Unassembled WGS sequence"/>
</dbReference>
<comment type="caution">
    <text evidence="2">The sequence shown here is derived from an EMBL/GenBank/DDBJ whole genome shotgun (WGS) entry which is preliminary data.</text>
</comment>
<dbReference type="PANTHER" id="PTHR33929">
    <property type="entry name" value="MEMBRANE-ASSOCIATED KINASE REGULATOR 2-RELATED"/>
    <property type="match status" value="1"/>
</dbReference>
<feature type="region of interest" description="Disordered" evidence="1">
    <location>
        <begin position="326"/>
        <end position="362"/>
    </location>
</feature>
<feature type="region of interest" description="Disordered" evidence="1">
    <location>
        <begin position="249"/>
        <end position="271"/>
    </location>
</feature>
<dbReference type="InterPro" id="IPR039619">
    <property type="entry name" value="MAKR2/5"/>
</dbReference>
<keyword evidence="3" id="KW-1185">Reference proteome</keyword>
<dbReference type="PANTHER" id="PTHR33929:SF1">
    <property type="entry name" value="MEMBRANE-ASSOCIATED KINASE REGULATOR 2-RELATED"/>
    <property type="match status" value="1"/>
</dbReference>
<accession>A0ABC8U5B6</accession>
<reference evidence="2 3" key="1">
    <citation type="submission" date="2024-02" db="EMBL/GenBank/DDBJ databases">
        <authorList>
            <person name="Vignale AGUSTIN F."/>
            <person name="Sosa J E."/>
            <person name="Modenutti C."/>
        </authorList>
    </citation>
    <scope>NUCLEOTIDE SEQUENCE [LARGE SCALE GENOMIC DNA]</scope>
</reference>
<dbReference type="AlphaFoldDB" id="A0ABC8U5B6"/>
<feature type="compositionally biased region" description="Basic and acidic residues" evidence="1">
    <location>
        <begin position="353"/>
        <end position="362"/>
    </location>
</feature>